<proteinExistence type="inferred from homology"/>
<comment type="pathway">
    <text evidence="3 10">Carbohydrate metabolism; galactose metabolism.</text>
</comment>
<keyword evidence="6 10" id="KW-0808">Transferase</keyword>
<comment type="caution">
    <text evidence="13">The sequence shown here is derived from an EMBL/GenBank/DDBJ whole genome shotgun (WGS) entry which is preliminary data.</text>
</comment>
<dbReference type="PANTHER" id="PTHR39191:SF1">
    <property type="entry name" value="DUF4922 DOMAIN-CONTAINING PROTEIN"/>
    <property type="match status" value="1"/>
</dbReference>
<sequence length="508" mass="58433">MNTSINYLIDRLIQYGIEKNIITSDDTTYSRNAILERLNIKEYTAPVEVVDAKGVSDPSELLKPILDWAYESGLLKNNTVTERDLLDTSIMGCLTARPSEVIHEFKAIEEKYDPQTATKWFYQYSKDTHYIRQDRIRKNLSWGVKTEYGELEITINLSKPEKDPKEIAAAKLVESSNYPLCLLCKENEGYAGRLNHPARQNLRTIPVKLNGESWRLQFSPYVYYNEHAIILSDKHEPMKISKLTFTRLLDFVERFPHYFVGSNADLPIVGGSILSHDHYQGGYHQFPMAVAEEEETFHIPSLPGVRLGKVKWPMSVLRITGKNKSDVVYAADYIRKKWQGYSDETVGVYSHSGDIPHNTITPIARMEEGQFQLDIVLRNNRTNEEHPMGIFHPHAEVHHIKKENIGLIEVMGLAVLPGRLIEEMKQLEAAMLSHNPEKAIRSNENIIKHYQWTQNILGRYSEVTKENCYDILKRELGKTFAVILEHAGVFKRDEKGQQAFLQFINSLK</sequence>
<evidence type="ECO:0000256" key="8">
    <source>
        <dbReference type="ARBA" id="ARBA00023144"/>
    </source>
</evidence>
<dbReference type="NCBIfam" id="TIGR01239">
    <property type="entry name" value="galT_2"/>
    <property type="match status" value="1"/>
</dbReference>
<evidence type="ECO:0000256" key="10">
    <source>
        <dbReference type="HAMAP-Rule" id="MF_00571"/>
    </source>
</evidence>
<keyword evidence="14" id="KW-1185">Reference proteome</keyword>
<evidence type="ECO:0000256" key="6">
    <source>
        <dbReference type="ARBA" id="ARBA00022679"/>
    </source>
</evidence>
<evidence type="ECO:0000256" key="9">
    <source>
        <dbReference type="ARBA" id="ARBA00023277"/>
    </source>
</evidence>
<dbReference type="RefSeq" id="WP_307327676.1">
    <property type="nucleotide sequence ID" value="NZ_JAUSUG010000014.1"/>
</dbReference>
<dbReference type="InterPro" id="IPR005850">
    <property type="entry name" value="GalP_Utransf_C"/>
</dbReference>
<dbReference type="PIRSF" id="PIRSF006005">
    <property type="entry name" value="GalT_BS"/>
    <property type="match status" value="1"/>
</dbReference>
<comment type="catalytic activity">
    <reaction evidence="1 10">
        <text>alpha-D-galactose 1-phosphate + UDP-alpha-D-glucose = alpha-D-glucose 1-phosphate + UDP-alpha-D-galactose</text>
        <dbReference type="Rhea" id="RHEA:13989"/>
        <dbReference type="ChEBI" id="CHEBI:58336"/>
        <dbReference type="ChEBI" id="CHEBI:58601"/>
        <dbReference type="ChEBI" id="CHEBI:58885"/>
        <dbReference type="ChEBI" id="CHEBI:66914"/>
        <dbReference type="EC" id="2.7.7.12"/>
    </reaction>
</comment>
<evidence type="ECO:0000256" key="3">
    <source>
        <dbReference type="ARBA" id="ARBA00004947"/>
    </source>
</evidence>
<evidence type="ECO:0000313" key="14">
    <source>
        <dbReference type="Proteomes" id="UP001230005"/>
    </source>
</evidence>
<evidence type="ECO:0000256" key="4">
    <source>
        <dbReference type="ARBA" id="ARBA00008706"/>
    </source>
</evidence>
<dbReference type="InterPro" id="IPR023425">
    <property type="entry name" value="GalP_uridyl_Trfase_II_CS"/>
</dbReference>
<comment type="subcellular location">
    <subcellularLocation>
        <location evidence="2 10">Cytoplasm</location>
    </subcellularLocation>
</comment>
<accession>A0ABU0A060</accession>
<dbReference type="PANTHER" id="PTHR39191">
    <property type="entry name" value="GALACTOSE-1-PHOSPHATE URIDYLYLTRANSFERASE"/>
    <property type="match status" value="1"/>
</dbReference>
<dbReference type="GO" id="GO:0008108">
    <property type="term" value="F:UDP-glucose:hexose-1-phosphate uridylyltransferase activity"/>
    <property type="evidence" value="ECO:0007669"/>
    <property type="project" value="UniProtKB-EC"/>
</dbReference>
<dbReference type="InterPro" id="IPR005849">
    <property type="entry name" value="GalP_Utransf_N"/>
</dbReference>
<evidence type="ECO:0000259" key="11">
    <source>
        <dbReference type="Pfam" id="PF01087"/>
    </source>
</evidence>
<keyword evidence="5 10" id="KW-0963">Cytoplasm</keyword>
<dbReference type="EC" id="2.7.7.12" evidence="10"/>
<keyword evidence="7 10" id="KW-0548">Nucleotidyltransferase</keyword>
<keyword evidence="9 10" id="KW-0119">Carbohydrate metabolism</keyword>
<gene>
    <name evidence="10" type="primary">galT</name>
    <name evidence="13" type="ORF">J2S74_003487</name>
</gene>
<protein>
    <recommendedName>
        <fullName evidence="10">Galactose-1-phosphate uridylyltransferase</fullName>
        <shortName evidence="10">Gal-1-P uridylyltransferase</shortName>
        <ecNumber evidence="10">2.7.7.12</ecNumber>
    </recommendedName>
    <alternativeName>
        <fullName evidence="10">UDP-glucose--hexose-1-phosphate uridylyltransferase</fullName>
    </alternativeName>
</protein>
<dbReference type="Proteomes" id="UP001230005">
    <property type="component" value="Unassembled WGS sequence"/>
</dbReference>
<reference evidence="13 14" key="1">
    <citation type="submission" date="2023-07" db="EMBL/GenBank/DDBJ databases">
        <title>Genomic Encyclopedia of Type Strains, Phase IV (KMG-IV): sequencing the most valuable type-strain genomes for metagenomic binning, comparative biology and taxonomic classification.</title>
        <authorList>
            <person name="Goeker M."/>
        </authorList>
    </citation>
    <scope>NUCLEOTIDE SEQUENCE [LARGE SCALE GENOMIC DNA]</scope>
    <source>
        <strain evidence="13 14">DSM 9768</strain>
    </source>
</reference>
<evidence type="ECO:0000256" key="1">
    <source>
        <dbReference type="ARBA" id="ARBA00001107"/>
    </source>
</evidence>
<evidence type="ECO:0000259" key="12">
    <source>
        <dbReference type="Pfam" id="PF02744"/>
    </source>
</evidence>
<evidence type="ECO:0000256" key="2">
    <source>
        <dbReference type="ARBA" id="ARBA00004496"/>
    </source>
</evidence>
<dbReference type="HAMAP" id="MF_00571">
    <property type="entry name" value="GalP_UDP_trans"/>
    <property type="match status" value="1"/>
</dbReference>
<keyword evidence="8 10" id="KW-0299">Galactose metabolism</keyword>
<evidence type="ECO:0000313" key="13">
    <source>
        <dbReference type="EMBL" id="MDQ0256088.1"/>
    </source>
</evidence>
<organism evidence="13 14">
    <name type="scientific">Evansella vedderi</name>
    <dbReference type="NCBI Taxonomy" id="38282"/>
    <lineage>
        <taxon>Bacteria</taxon>
        <taxon>Bacillati</taxon>
        <taxon>Bacillota</taxon>
        <taxon>Bacilli</taxon>
        <taxon>Bacillales</taxon>
        <taxon>Bacillaceae</taxon>
        <taxon>Evansella</taxon>
    </lineage>
</organism>
<name>A0ABU0A060_9BACI</name>
<comment type="similarity">
    <text evidence="4 10">Belongs to the galactose-1-phosphate uridylyltransferase type 2 family.</text>
</comment>
<dbReference type="PROSITE" id="PS01163">
    <property type="entry name" value="GAL_P_UDP_TRANSF_II"/>
    <property type="match status" value="1"/>
</dbReference>
<dbReference type="EMBL" id="JAUSUG010000014">
    <property type="protein sequence ID" value="MDQ0256088.1"/>
    <property type="molecule type" value="Genomic_DNA"/>
</dbReference>
<evidence type="ECO:0000256" key="5">
    <source>
        <dbReference type="ARBA" id="ARBA00022490"/>
    </source>
</evidence>
<evidence type="ECO:0000256" key="7">
    <source>
        <dbReference type="ARBA" id="ARBA00022695"/>
    </source>
</evidence>
<feature type="domain" description="Galactose-1-phosphate uridyl transferase N-terminal" evidence="11">
    <location>
        <begin position="43"/>
        <end position="237"/>
    </location>
</feature>
<dbReference type="Pfam" id="PF02744">
    <property type="entry name" value="GalP_UDP_tr_C"/>
    <property type="match status" value="1"/>
</dbReference>
<dbReference type="Pfam" id="PF01087">
    <property type="entry name" value="GalP_UDP_transf"/>
    <property type="match status" value="1"/>
</dbReference>
<feature type="domain" description="Galactose-1-phosphate uridyl transferase C-terminal" evidence="12">
    <location>
        <begin position="253"/>
        <end position="439"/>
    </location>
</feature>
<dbReference type="InterPro" id="IPR000766">
    <property type="entry name" value="GalP_uridyl_Trfase_II"/>
</dbReference>
<dbReference type="NCBIfam" id="NF003629">
    <property type="entry name" value="PRK05270.1-2"/>
    <property type="match status" value="1"/>
</dbReference>